<evidence type="ECO:0000313" key="2">
    <source>
        <dbReference type="EMBL" id="QRC90346.1"/>
    </source>
</evidence>
<feature type="compositionally biased region" description="Polar residues" evidence="1">
    <location>
        <begin position="223"/>
        <end position="233"/>
    </location>
</feature>
<dbReference type="KEGG" id="pno:SNOG_09747"/>
<reference evidence="3" key="1">
    <citation type="journal article" date="2021" name="BMC Genomics">
        <title>Chromosome-level genome assembly and manually-curated proteome of model necrotroph Parastagonospora nodorum Sn15 reveals a genome-wide trove of candidate effector homologs, and redundancy of virulence-related functions within an accessory chromosome.</title>
        <authorList>
            <person name="Bertazzoni S."/>
            <person name="Jones D.A.B."/>
            <person name="Phan H.T."/>
            <person name="Tan K.-C."/>
            <person name="Hane J.K."/>
        </authorList>
    </citation>
    <scope>NUCLEOTIDE SEQUENCE [LARGE SCALE GENOMIC DNA]</scope>
    <source>
        <strain evidence="3">SN15 / ATCC MYA-4574 / FGSC 10173)</strain>
    </source>
</reference>
<evidence type="ECO:0000256" key="1">
    <source>
        <dbReference type="SAM" id="MobiDB-lite"/>
    </source>
</evidence>
<feature type="region of interest" description="Disordered" evidence="1">
    <location>
        <begin position="212"/>
        <end position="233"/>
    </location>
</feature>
<dbReference type="VEuPathDB" id="FungiDB:JI435_097470"/>
<dbReference type="AlphaFoldDB" id="A0A7U2HVN2"/>
<accession>A0A7U2HVN2</accession>
<organism evidence="2 3">
    <name type="scientific">Phaeosphaeria nodorum (strain SN15 / ATCC MYA-4574 / FGSC 10173)</name>
    <name type="common">Glume blotch fungus</name>
    <name type="synonym">Parastagonospora nodorum</name>
    <dbReference type="NCBI Taxonomy" id="321614"/>
    <lineage>
        <taxon>Eukaryota</taxon>
        <taxon>Fungi</taxon>
        <taxon>Dikarya</taxon>
        <taxon>Ascomycota</taxon>
        <taxon>Pezizomycotina</taxon>
        <taxon>Dothideomycetes</taxon>
        <taxon>Pleosporomycetidae</taxon>
        <taxon>Pleosporales</taxon>
        <taxon>Pleosporineae</taxon>
        <taxon>Phaeosphaeriaceae</taxon>
        <taxon>Parastagonospora</taxon>
    </lineage>
</organism>
<dbReference type="EMBL" id="CP069023">
    <property type="protein sequence ID" value="QRC90346.1"/>
    <property type="molecule type" value="Genomic_DNA"/>
</dbReference>
<gene>
    <name evidence="2" type="ORF">JI435_097470</name>
</gene>
<protein>
    <submittedName>
        <fullName evidence="2">Uncharacterized protein</fullName>
    </submittedName>
</protein>
<dbReference type="RefSeq" id="XP_001800034.1">
    <property type="nucleotide sequence ID" value="XM_001799982.1"/>
</dbReference>
<sequence>MEHRFEPLLICSTIPRSFFSSRLPSNRAPRALLEPLSPPGLPIVARDEAQELDQMSEDDGLPSAQSIDPEFPLPSSGFGNAVTITDVILSSVADGDPDEAMQDLESEREINVAEDVTRVLHDRLDFEEEGEDAGTPVQDASTHTASLQFPPVSPPVTETPDDLSEPLLPMRKVALQLDPTMLQARTKHEFLGSEIGPVDRSPCHTVLHPHDTLAQHRTKSTSHNHSLTPSKTT</sequence>
<name>A0A7U2HVN2_PHANO</name>
<evidence type="ECO:0000313" key="3">
    <source>
        <dbReference type="Proteomes" id="UP000663193"/>
    </source>
</evidence>
<dbReference type="Proteomes" id="UP000663193">
    <property type="component" value="Chromosome 1"/>
</dbReference>
<proteinExistence type="predicted"/>
<keyword evidence="3" id="KW-1185">Reference proteome</keyword>